<proteinExistence type="inferred from homology"/>
<comment type="similarity">
    <text evidence="8">Belongs to the DnaA family.</text>
</comment>
<dbReference type="Gene3D" id="3.40.50.300">
    <property type="entry name" value="P-loop containing nucleotide triphosphate hydrolases"/>
    <property type="match status" value="1"/>
</dbReference>
<keyword evidence="6 7" id="KW-0238">DNA-binding</keyword>
<dbReference type="GO" id="GO:0005524">
    <property type="term" value="F:ATP binding"/>
    <property type="evidence" value="ECO:0007669"/>
    <property type="project" value="UniProtKB-KW"/>
</dbReference>
<dbReference type="GO" id="GO:0008289">
    <property type="term" value="F:lipid binding"/>
    <property type="evidence" value="ECO:0007669"/>
    <property type="project" value="UniProtKB-KW"/>
</dbReference>
<dbReference type="SUPFAM" id="SSF52540">
    <property type="entry name" value="P-loop containing nucleoside triphosphate hydrolases"/>
    <property type="match status" value="1"/>
</dbReference>
<dbReference type="GO" id="GO:0005886">
    <property type="term" value="C:plasma membrane"/>
    <property type="evidence" value="ECO:0007669"/>
    <property type="project" value="TreeGrafter"/>
</dbReference>
<evidence type="ECO:0000256" key="7">
    <source>
        <dbReference type="RuleBase" id="RU000577"/>
    </source>
</evidence>
<evidence type="ECO:0000256" key="4">
    <source>
        <dbReference type="ARBA" id="ARBA00022840"/>
    </source>
</evidence>
<dbReference type="PANTHER" id="PTHR30050:SF2">
    <property type="entry name" value="CHROMOSOMAL REPLICATION INITIATOR PROTEIN DNAA"/>
    <property type="match status" value="1"/>
</dbReference>
<dbReference type="InterPro" id="IPR013317">
    <property type="entry name" value="DnaA_dom"/>
</dbReference>
<dbReference type="SUPFAM" id="SSF48295">
    <property type="entry name" value="TrpR-like"/>
    <property type="match status" value="1"/>
</dbReference>
<name>A0A0D5ZJT0_9BACT</name>
<keyword evidence="1" id="KW-0963">Cytoplasm</keyword>
<dbReference type="EMBL" id="CP011021">
    <property type="protein sequence ID" value="AKA50168.1"/>
    <property type="molecule type" value="Genomic_DNA"/>
</dbReference>
<evidence type="ECO:0000256" key="1">
    <source>
        <dbReference type="ARBA" id="ARBA00022490"/>
    </source>
</evidence>
<evidence type="ECO:0000256" key="2">
    <source>
        <dbReference type="ARBA" id="ARBA00022705"/>
    </source>
</evidence>
<organism evidence="11">
    <name type="scientific">Mycoplasmopsis gallinacea</name>
    <dbReference type="NCBI Taxonomy" id="29556"/>
    <lineage>
        <taxon>Bacteria</taxon>
        <taxon>Bacillati</taxon>
        <taxon>Mycoplasmatota</taxon>
        <taxon>Mycoplasmoidales</taxon>
        <taxon>Metamycoplasmataceae</taxon>
        <taxon>Mycoplasmopsis</taxon>
    </lineage>
</organism>
<gene>
    <name evidence="10" type="ORF">VO56_02895</name>
</gene>
<dbReference type="Gene3D" id="3.30.300.180">
    <property type="match status" value="1"/>
</dbReference>
<dbReference type="CDD" id="cd06571">
    <property type="entry name" value="Bac_DnaA_C"/>
    <property type="match status" value="1"/>
</dbReference>
<keyword evidence="2 7" id="KW-0235">DNA replication</keyword>
<dbReference type="SMART" id="SM00760">
    <property type="entry name" value="Bac_DnaA_C"/>
    <property type="match status" value="1"/>
</dbReference>
<dbReference type="GO" id="GO:0003688">
    <property type="term" value="F:DNA replication origin binding"/>
    <property type="evidence" value="ECO:0007669"/>
    <property type="project" value="TreeGrafter"/>
</dbReference>
<keyword evidence="5" id="KW-0446">Lipid-binding</keyword>
<dbReference type="InterPro" id="IPR038454">
    <property type="entry name" value="DnaA_N_sf"/>
</dbReference>
<dbReference type="GO" id="GO:0006270">
    <property type="term" value="P:DNA replication initiation"/>
    <property type="evidence" value="ECO:0007669"/>
    <property type="project" value="InterPro"/>
</dbReference>
<keyword evidence="3 7" id="KW-0547">Nucleotide-binding</keyword>
<evidence type="ECO:0000313" key="10">
    <source>
        <dbReference type="EMBL" id="AKA50168.1"/>
    </source>
</evidence>
<dbReference type="KEGG" id="mgb:VO56_02895"/>
<dbReference type="InterPro" id="IPR010921">
    <property type="entry name" value="Trp_repressor/repl_initiator"/>
</dbReference>
<evidence type="ECO:0000256" key="3">
    <source>
        <dbReference type="ARBA" id="ARBA00022741"/>
    </source>
</evidence>
<feature type="domain" description="Chromosomal replication initiator DnaA C-terminal" evidence="9">
    <location>
        <begin position="363"/>
        <end position="431"/>
    </location>
</feature>
<dbReference type="CDD" id="cd00009">
    <property type="entry name" value="AAA"/>
    <property type="match status" value="1"/>
</dbReference>
<dbReference type="PANTHER" id="PTHR30050">
    <property type="entry name" value="CHROMOSOMAL REPLICATION INITIATOR PROTEIN DNAA"/>
    <property type="match status" value="1"/>
</dbReference>
<protein>
    <recommendedName>
        <fullName evidence="7">Chromosomal replication initiator protein DnaA</fullName>
    </recommendedName>
</protein>
<dbReference type="HOGENOM" id="CLU_026910_3_2_14"/>
<evidence type="ECO:0000313" key="11">
    <source>
        <dbReference type="Proteomes" id="UP000032722"/>
    </source>
</evidence>
<dbReference type="Proteomes" id="UP000032722">
    <property type="component" value="Chromosome"/>
</dbReference>
<dbReference type="InterPro" id="IPR020591">
    <property type="entry name" value="Chromosome_initiator_DnaA-like"/>
</dbReference>
<comment type="function">
    <text evidence="7">Plays an essential role in the initiation and regulation of chromosomal replication. ATP-DnaA binds to the origin of replication (oriC) to initiate formation of the DNA replication initiation complex once per cell cycle. Binds the DnaA box (a 9 base pair repeat at the origin) and separates the double-stranded (ds)DNA. Forms a right-handed helical filament on oriC DNA; dsDNA binds to the exterior of the filament while single-stranded (ss)DNA is stabiized in the filament's interior. The ATP-DnaA-oriC complex binds and stabilizes one strand of the AT-rich DNA unwinding element (DUE), permitting loading of DNA polymerase. After initiation quickly degrades to an ADP-DnaA complex that is not apt for DNA replication. Binds acidic phospholipids.</text>
</comment>
<evidence type="ECO:0000259" key="9">
    <source>
        <dbReference type="SMART" id="SM00760"/>
    </source>
</evidence>
<accession>A0A0D5ZJT0</accession>
<evidence type="ECO:0000256" key="8">
    <source>
        <dbReference type="RuleBase" id="RU004227"/>
    </source>
</evidence>
<dbReference type="GO" id="GO:0006275">
    <property type="term" value="P:regulation of DNA replication"/>
    <property type="evidence" value="ECO:0007669"/>
    <property type="project" value="InterPro"/>
</dbReference>
<dbReference type="Pfam" id="PF00308">
    <property type="entry name" value="Bac_DnaA"/>
    <property type="match status" value="1"/>
</dbReference>
<dbReference type="PRINTS" id="PR00051">
    <property type="entry name" value="DNAA"/>
</dbReference>
<dbReference type="PATRIC" id="fig|29556.3.peg.573"/>
<dbReference type="Gene3D" id="1.10.1750.10">
    <property type="match status" value="1"/>
</dbReference>
<dbReference type="AlphaFoldDB" id="A0A0D5ZJT0"/>
<dbReference type="InterPro" id="IPR027417">
    <property type="entry name" value="P-loop_NTPase"/>
</dbReference>
<dbReference type="Pfam" id="PF08299">
    <property type="entry name" value="Bac_DnaA_C"/>
    <property type="match status" value="1"/>
</dbReference>
<evidence type="ECO:0000256" key="5">
    <source>
        <dbReference type="ARBA" id="ARBA00023121"/>
    </source>
</evidence>
<dbReference type="InterPro" id="IPR013159">
    <property type="entry name" value="DnaA_C"/>
</dbReference>
<evidence type="ECO:0000256" key="6">
    <source>
        <dbReference type="ARBA" id="ARBA00023125"/>
    </source>
</evidence>
<reference evidence="10 11" key="1">
    <citation type="journal article" date="2015" name="Genome Announc.">
        <title>Complete Genome Sequence of Mycoplasma meleagridis, a Possible Emerging Pathogen in Chickens.</title>
        <authorList>
            <person name="Abolnik C."/>
        </authorList>
    </citation>
    <scope>NUCLEOTIDE SEQUENCE [LARGE SCALE GENOMIC DNA]</scope>
    <source>
        <strain evidence="10 11">B2096 8B</strain>
    </source>
</reference>
<keyword evidence="4 7" id="KW-0067">ATP-binding</keyword>
<sequence>MISADKTALKVYTSQVRDYLKNEFDNMVYQNFFRSINVLSYERNEVVFSFPQFTESIINIIKTYYQKNIQKTVKEIFGPNIVYKIVNYDQEQIKEIEKNNEIQYEEFKKFGYDSSVDPNLTFNNYIVGNFNKEAVNICKNLLNKDFLTVYIHSKSGFGKTHLLYAIANTYLSNNKTASYINPTNFTRDIAALLQENDQSKISAVLKHFTSVDVLLLDDFQIYSEGEKKSTKNFLFQIIDGRMSAKKKTVISSECSIDEIKSKFDTRIITRLTSGFTTSIKKPSYEDLEKLFDYFMKKEVFDSSLLDKQSRDFIIYNSSGSIRNLIGSVKRMQFYKDKILTVDDTLEYIKEIFEDTIKNRKEVKPEEIINVVCNYYKLNRKDLLGKSRRKEIVVARHMAIIVIRSYLQLSTTEIGKIFNRDHSTIVNVLGKTDVNNSSIKQVKDLIIAKLYN</sequence>